<gene>
    <name evidence="3" type="primary">hda</name>
    <name evidence="3" type="ORF">C6P64_03900</name>
</gene>
<sequence length="228" mass="25599">MRQLVLDMGLAPVPSLDNFVAGRNAGLLEHLRVWSRNPMRSPVPTFIWGGAGSGKSHLLQATCAALRERGVQVGWIDPNVMAPPEFDEAWGAVIFDDCHLYTEVQQAMAFNWFINVQSPRRGAARWVLAAADCPPADLPLREDLRSRLAWGDVFQLLPLDDAERRAVLRRAADLRGVFLSDEVMDFMLNRFSRDLSSLMLLLETLDGYALRTQRAITIPLIKAMLENE</sequence>
<dbReference type="AlphaFoldDB" id="A0A2S9K7Y6"/>
<dbReference type="OrthoDB" id="9784878at2"/>
<dbReference type="EMBL" id="PVLQ01000012">
    <property type="protein sequence ID" value="PRD66579.1"/>
    <property type="molecule type" value="Genomic_DNA"/>
</dbReference>
<dbReference type="Pfam" id="PF00308">
    <property type="entry name" value="Bac_DnaA"/>
    <property type="match status" value="1"/>
</dbReference>
<dbReference type="InterPro" id="IPR027417">
    <property type="entry name" value="P-loop_NTPase"/>
</dbReference>
<dbReference type="GO" id="GO:0005886">
    <property type="term" value="C:plasma membrane"/>
    <property type="evidence" value="ECO:0007669"/>
    <property type="project" value="TreeGrafter"/>
</dbReference>
<dbReference type="PANTHER" id="PTHR30050">
    <property type="entry name" value="CHROMOSOMAL REPLICATION INITIATOR PROTEIN DNAA"/>
    <property type="match status" value="1"/>
</dbReference>
<feature type="domain" description="Hda lid" evidence="2">
    <location>
        <begin position="161"/>
        <end position="225"/>
    </location>
</feature>
<proteinExistence type="predicted"/>
<evidence type="ECO:0000259" key="1">
    <source>
        <dbReference type="Pfam" id="PF00308"/>
    </source>
</evidence>
<dbReference type="InterPro" id="IPR055199">
    <property type="entry name" value="Hda_lid"/>
</dbReference>
<evidence type="ECO:0000313" key="3">
    <source>
        <dbReference type="EMBL" id="PRD66579.1"/>
    </source>
</evidence>
<dbReference type="NCBIfam" id="TIGR03420">
    <property type="entry name" value="DnaA_homol_Hda"/>
    <property type="match status" value="1"/>
</dbReference>
<keyword evidence="4" id="KW-1185">Reference proteome</keyword>
<name>A0A2S9K7Y6_9BURK</name>
<comment type="caution">
    <text evidence="3">The sequence shown here is derived from an EMBL/GenBank/DDBJ whole genome shotgun (WGS) entry which is preliminary data.</text>
</comment>
<evidence type="ECO:0000259" key="2">
    <source>
        <dbReference type="Pfam" id="PF22688"/>
    </source>
</evidence>
<dbReference type="Gene3D" id="3.40.50.300">
    <property type="entry name" value="P-loop containing nucleotide triphosphate hydrolases"/>
    <property type="match status" value="1"/>
</dbReference>
<dbReference type="Pfam" id="PF22688">
    <property type="entry name" value="Hda_lid"/>
    <property type="match status" value="1"/>
</dbReference>
<dbReference type="Gene3D" id="1.10.8.60">
    <property type="match status" value="1"/>
</dbReference>
<organism evidence="3 4">
    <name type="scientific">Malikia granosa</name>
    <dbReference type="NCBI Taxonomy" id="263067"/>
    <lineage>
        <taxon>Bacteria</taxon>
        <taxon>Pseudomonadati</taxon>
        <taxon>Pseudomonadota</taxon>
        <taxon>Betaproteobacteria</taxon>
        <taxon>Burkholderiales</taxon>
        <taxon>Comamonadaceae</taxon>
        <taxon>Malikia</taxon>
    </lineage>
</organism>
<reference evidence="3 4" key="1">
    <citation type="submission" date="2018-03" db="EMBL/GenBank/DDBJ databases">
        <title>Comparative genomics illustrates the genes involved in a hyperalkaliphilic mechanisms of Serpentinomonas isolated from highly-alkaline calcium-rich serpentinized springs.</title>
        <authorList>
            <person name="Suzuki S."/>
            <person name="Ishii S."/>
            <person name="Walworth N."/>
            <person name="Bird L."/>
            <person name="Kuenen J.G."/>
            <person name="Nealson K.H."/>
        </authorList>
    </citation>
    <scope>NUCLEOTIDE SEQUENCE [LARGE SCALE GENOMIC DNA]</scope>
    <source>
        <strain evidence="3 4">P1</strain>
    </source>
</reference>
<dbReference type="Proteomes" id="UP000238589">
    <property type="component" value="Unassembled WGS sequence"/>
</dbReference>
<evidence type="ECO:0000313" key="4">
    <source>
        <dbReference type="Proteomes" id="UP000238589"/>
    </source>
</evidence>
<dbReference type="GO" id="GO:0006270">
    <property type="term" value="P:DNA replication initiation"/>
    <property type="evidence" value="ECO:0007669"/>
    <property type="project" value="TreeGrafter"/>
</dbReference>
<dbReference type="GO" id="GO:0032297">
    <property type="term" value="P:negative regulation of DNA-templated DNA replication initiation"/>
    <property type="evidence" value="ECO:0007669"/>
    <property type="project" value="InterPro"/>
</dbReference>
<dbReference type="SUPFAM" id="SSF52540">
    <property type="entry name" value="P-loop containing nucleoside triphosphate hydrolases"/>
    <property type="match status" value="1"/>
</dbReference>
<dbReference type="InterPro" id="IPR013317">
    <property type="entry name" value="DnaA_dom"/>
</dbReference>
<feature type="domain" description="Chromosomal replication initiator protein DnaA ATPAse" evidence="1">
    <location>
        <begin position="16"/>
        <end position="67"/>
    </location>
</feature>
<accession>A0A2S9K7Y6</accession>
<dbReference type="InterPro" id="IPR017788">
    <property type="entry name" value="Hda"/>
</dbReference>
<dbReference type="RefSeq" id="WP_105747419.1">
    <property type="nucleotide sequence ID" value="NZ_PVLQ01000012.1"/>
</dbReference>
<dbReference type="PANTHER" id="PTHR30050:SF5">
    <property type="entry name" value="DNAA REGULATORY INACTIVATOR HDA"/>
    <property type="match status" value="1"/>
</dbReference>
<protein>
    <submittedName>
        <fullName evidence="3">DnaA regulatory inactivator Hda</fullName>
    </submittedName>
</protein>
<dbReference type="GO" id="GO:0003688">
    <property type="term" value="F:DNA replication origin binding"/>
    <property type="evidence" value="ECO:0007669"/>
    <property type="project" value="TreeGrafter"/>
</dbReference>